<reference evidence="1" key="1">
    <citation type="submission" date="2014-08" db="EMBL/GenBank/DDBJ databases">
        <title>Draft genome sequences of Sphingobium herbicidovorans.</title>
        <authorList>
            <person name="Gan H.M."/>
            <person name="Gan H.Y."/>
            <person name="Savka M.A."/>
        </authorList>
    </citation>
    <scope>NUCLEOTIDE SEQUENCE [LARGE SCALE GENOMIC DNA]</scope>
    <source>
        <strain evidence="1">NBRC 16415</strain>
    </source>
</reference>
<dbReference type="InterPro" id="IPR016084">
    <property type="entry name" value="Haem_Oase-like_multi-hlx"/>
</dbReference>
<keyword evidence="2" id="KW-1185">Reference proteome</keyword>
<comment type="caution">
    <text evidence="1">The sequence shown here is derived from an EMBL/GenBank/DDBJ whole genome shotgun (WGS) entry which is preliminary data.</text>
</comment>
<organism evidence="1 2">
    <name type="scientific">Sphingobium herbicidovorans (strain ATCC 700291 / DSM 11019 / CCUG 56400 / KCTC 2939 / LMG 18315 / NBRC 16415 / MH)</name>
    <name type="common">Sphingomonas herbicidovorans</name>
    <dbReference type="NCBI Taxonomy" id="1219045"/>
    <lineage>
        <taxon>Bacteria</taxon>
        <taxon>Pseudomonadati</taxon>
        <taxon>Pseudomonadota</taxon>
        <taxon>Alphaproteobacteria</taxon>
        <taxon>Sphingomonadales</taxon>
        <taxon>Sphingomonadaceae</taxon>
        <taxon>Sphingobium</taxon>
    </lineage>
</organism>
<accession>A0A086P9V8</accession>
<dbReference type="EMBL" id="JFZA02000014">
    <property type="protein sequence ID" value="KFG90176.1"/>
    <property type="molecule type" value="Genomic_DNA"/>
</dbReference>
<gene>
    <name evidence="1" type="ORF">BV98_001979</name>
</gene>
<dbReference type="AlphaFoldDB" id="A0A086P9V8"/>
<dbReference type="Proteomes" id="UP000024284">
    <property type="component" value="Unassembled WGS sequence"/>
</dbReference>
<protein>
    <submittedName>
        <fullName evidence="1">Heme oxygenase</fullName>
    </submittedName>
</protein>
<dbReference type="eggNOG" id="COG3230">
    <property type="taxonomic scope" value="Bacteria"/>
</dbReference>
<evidence type="ECO:0000313" key="1">
    <source>
        <dbReference type="EMBL" id="KFG90176.1"/>
    </source>
</evidence>
<dbReference type="SUPFAM" id="SSF48613">
    <property type="entry name" value="Heme oxygenase-like"/>
    <property type="match status" value="1"/>
</dbReference>
<dbReference type="PATRIC" id="fig|1219045.3.peg.2022"/>
<dbReference type="Gene3D" id="1.20.910.10">
    <property type="entry name" value="Heme oxygenase-like"/>
    <property type="match status" value="1"/>
</dbReference>
<dbReference type="CDD" id="cd19166">
    <property type="entry name" value="HemeO-bac"/>
    <property type="match status" value="1"/>
</dbReference>
<name>A0A086P9V8_SPHHM</name>
<evidence type="ECO:0000313" key="2">
    <source>
        <dbReference type="Proteomes" id="UP000024284"/>
    </source>
</evidence>
<dbReference type="STRING" id="76947.GCA_002080435_02084"/>
<proteinExistence type="predicted"/>
<sequence length="179" mass="18988">MKRTSNAGRVRQALRDATMANHQRVDDLFSGFSFDSPAGYGAFLKAHARAVMPLEQLAMPDAPRLPHLMEDLTALGERMPDPLPVEGQGGEAFRWGALYALEGSRLGGAMLERRVPPGLPRAYLSSVHGKGGWIAFQDALDRAADGGGDAWIDDAIRGAEAAFALFAAGAAAEQVGTRG</sequence>